<dbReference type="PANTHER" id="PTHR30619:SF7">
    <property type="entry name" value="BETA-LACTAMASE DOMAIN PROTEIN"/>
    <property type="match status" value="1"/>
</dbReference>
<evidence type="ECO:0000313" key="9">
    <source>
        <dbReference type="Proteomes" id="UP001300745"/>
    </source>
</evidence>
<proteinExistence type="predicted"/>
<keyword evidence="9" id="KW-1185">Reference proteome</keyword>
<comment type="caution">
    <text evidence="8">The sequence shown here is derived from an EMBL/GenBank/DDBJ whole genome shotgun (WGS) entry which is preliminary data.</text>
</comment>
<keyword evidence="5 6" id="KW-0472">Membrane</keyword>
<dbReference type="PANTHER" id="PTHR30619">
    <property type="entry name" value="DNA INTERNALIZATION/COMPETENCE PROTEIN COMEC/REC2"/>
    <property type="match status" value="1"/>
</dbReference>
<evidence type="ECO:0000313" key="8">
    <source>
        <dbReference type="EMBL" id="MCX2937447.1"/>
    </source>
</evidence>
<keyword evidence="2" id="KW-1003">Cell membrane</keyword>
<feature type="transmembrane region" description="Helical" evidence="6">
    <location>
        <begin position="63"/>
        <end position="84"/>
    </location>
</feature>
<evidence type="ECO:0000256" key="4">
    <source>
        <dbReference type="ARBA" id="ARBA00022989"/>
    </source>
</evidence>
<name>A0ABT3SEZ9_9MYCO</name>
<comment type="subcellular location">
    <subcellularLocation>
        <location evidence="1">Cell membrane</location>
        <topology evidence="1">Multi-pass membrane protein</topology>
    </subcellularLocation>
</comment>
<dbReference type="Pfam" id="PF03772">
    <property type="entry name" value="Competence"/>
    <property type="match status" value="1"/>
</dbReference>
<feature type="transmembrane region" description="Helical" evidence="6">
    <location>
        <begin position="240"/>
        <end position="262"/>
    </location>
</feature>
<gene>
    <name evidence="8" type="ORF">ORI27_12095</name>
</gene>
<dbReference type="InterPro" id="IPR004477">
    <property type="entry name" value="ComEC_N"/>
</dbReference>
<keyword evidence="4 6" id="KW-1133">Transmembrane helix</keyword>
<dbReference type="Proteomes" id="UP001300745">
    <property type="component" value="Unassembled WGS sequence"/>
</dbReference>
<dbReference type="NCBIfam" id="TIGR00360">
    <property type="entry name" value="ComEC_N-term"/>
    <property type="match status" value="1"/>
</dbReference>
<feature type="transmembrane region" description="Helical" evidence="6">
    <location>
        <begin position="269"/>
        <end position="285"/>
    </location>
</feature>
<feature type="transmembrane region" description="Helical" evidence="6">
    <location>
        <begin position="367"/>
        <end position="389"/>
    </location>
</feature>
<dbReference type="RefSeq" id="WP_265997083.1">
    <property type="nucleotide sequence ID" value="NZ_JAPJDN010000008.1"/>
</dbReference>
<evidence type="ECO:0000256" key="3">
    <source>
        <dbReference type="ARBA" id="ARBA00022692"/>
    </source>
</evidence>
<reference evidence="8 9" key="1">
    <citation type="submission" date="2022-11" db="EMBL/GenBank/DDBJ databases">
        <title>Mycobacterium sp. nov.</title>
        <authorList>
            <person name="Papic B."/>
            <person name="Spicic S."/>
            <person name="Duvnjak S."/>
        </authorList>
    </citation>
    <scope>NUCLEOTIDE SEQUENCE [LARGE SCALE GENOMIC DNA]</scope>
    <source>
        <strain evidence="8 9">CVI_P4</strain>
    </source>
</reference>
<dbReference type="InterPro" id="IPR052159">
    <property type="entry name" value="Competence_DNA_uptake"/>
</dbReference>
<accession>A0ABT3SEZ9</accession>
<feature type="domain" description="ComEC/Rec2-related protein" evidence="7">
    <location>
        <begin position="219"/>
        <end position="481"/>
    </location>
</feature>
<feature type="transmembrane region" description="Helical" evidence="6">
    <location>
        <begin position="20"/>
        <end position="51"/>
    </location>
</feature>
<feature type="transmembrane region" description="Helical" evidence="6">
    <location>
        <begin position="462"/>
        <end position="480"/>
    </location>
</feature>
<feature type="transmembrane region" description="Helical" evidence="6">
    <location>
        <begin position="401"/>
        <end position="427"/>
    </location>
</feature>
<organism evidence="8 9">
    <name type="scientific">Mycobacterium pinniadriaticum</name>
    <dbReference type="NCBI Taxonomy" id="2994102"/>
    <lineage>
        <taxon>Bacteria</taxon>
        <taxon>Bacillati</taxon>
        <taxon>Actinomycetota</taxon>
        <taxon>Actinomycetes</taxon>
        <taxon>Mycobacteriales</taxon>
        <taxon>Mycobacteriaceae</taxon>
        <taxon>Mycobacterium</taxon>
    </lineage>
</organism>
<evidence type="ECO:0000256" key="2">
    <source>
        <dbReference type="ARBA" id="ARBA00022475"/>
    </source>
</evidence>
<sequence length="511" mass="51452">MTDAATTRLDLRLVPAAATAWVATAVGITWTVGPALAVVCTVIGLGWAALARWCGETRPALRAAAVAVIGPAMLGAAFALAAAVRSDAVRDHPVGHRFGTVATVTVKPREEPRPLGNGRLMFRGALVELDGGEISGAVVVFAPVLGFGELMPGQPARFTARVTRPSRHDLTVAVLNASGEPALGRASPIQRAARAVRARFAAVARDVLPGDQAAILPGLVLGDTSAVSAATTAQFRIAGLTHLTAVSGANVTIVCAAVLLSVSLVGPRIAVGLAAVALVAFVVLVQPTASVLRAAVMGGIALVAVLSARRGQAIPTLAATVLGLLTVAPQLAVDAGFALSVSATAALVLLAPGWSARLVARGWPKPLADAVCIAMAAQLVTAPLVAAISGRLSVVGVLANVAVAAVIPPITVLGTAAAAVCWVWAPAGGLLIRFTGPELWWLLHVASTAAKVPGAAVPVPSGLAGVVTVGTVTLAAVLVCRRVSAGVRRCQPVVKRSCRERDGGRPAFDPG</sequence>
<evidence type="ECO:0000256" key="1">
    <source>
        <dbReference type="ARBA" id="ARBA00004651"/>
    </source>
</evidence>
<dbReference type="EMBL" id="JAPJDO010000008">
    <property type="protein sequence ID" value="MCX2937447.1"/>
    <property type="molecule type" value="Genomic_DNA"/>
</dbReference>
<evidence type="ECO:0000256" key="5">
    <source>
        <dbReference type="ARBA" id="ARBA00023136"/>
    </source>
</evidence>
<evidence type="ECO:0000259" key="7">
    <source>
        <dbReference type="Pfam" id="PF03772"/>
    </source>
</evidence>
<keyword evidence="3 6" id="KW-0812">Transmembrane</keyword>
<feature type="transmembrane region" description="Helical" evidence="6">
    <location>
        <begin position="337"/>
        <end position="355"/>
    </location>
</feature>
<evidence type="ECO:0000256" key="6">
    <source>
        <dbReference type="SAM" id="Phobius"/>
    </source>
</evidence>
<feature type="transmembrane region" description="Helical" evidence="6">
    <location>
        <begin position="313"/>
        <end position="331"/>
    </location>
</feature>
<protein>
    <submittedName>
        <fullName evidence="8">ComEC/Rec2 family competence protein</fullName>
    </submittedName>
</protein>